<dbReference type="Gene3D" id="2.60.120.200">
    <property type="match status" value="1"/>
</dbReference>
<sequence length="229" mass="24973">MRRSQVGLLAAILPLAYSIKPPAMDSMNIIWSETFKGNAGLLPESDTWGVALAIDTNNELQTYTDSSRYLQISGGETIQLIPRKSANGDNTNEQGIWPAFWMMGDAVRNGVEWPLCGELDVFEQVNGQLTATGTVHCQQESGGICNEPSGHGISTSIPDNGWHTWSLERDRTSMDWLTEIITWLRDGITVNRITGSDIGGTLPGPPMDATQGDYGSMMEVGYLAVYQTA</sequence>
<accession>A0A4V3HQQ2</accession>
<dbReference type="InterPro" id="IPR000757">
    <property type="entry name" value="Beta-glucanase-like"/>
</dbReference>
<dbReference type="SUPFAM" id="SSF49899">
    <property type="entry name" value="Concanavalin A-like lectins/glucanases"/>
    <property type="match status" value="1"/>
</dbReference>
<evidence type="ECO:0000313" key="4">
    <source>
        <dbReference type="Proteomes" id="UP000295083"/>
    </source>
</evidence>
<evidence type="ECO:0000256" key="1">
    <source>
        <dbReference type="SAM" id="SignalP"/>
    </source>
</evidence>
<reference evidence="3 4" key="1">
    <citation type="submission" date="2018-11" db="EMBL/GenBank/DDBJ databases">
        <title>Genome sequence and assembly of Colletotrichum spinosum.</title>
        <authorList>
            <person name="Gan P."/>
            <person name="Shirasu K."/>
        </authorList>
    </citation>
    <scope>NUCLEOTIDE SEQUENCE [LARGE SCALE GENOMIC DNA]</scope>
    <source>
        <strain evidence="3 4">CBS 515.97</strain>
    </source>
</reference>
<dbReference type="PANTHER" id="PTHR10963">
    <property type="entry name" value="GLYCOSYL HYDROLASE-RELATED"/>
    <property type="match status" value="1"/>
</dbReference>
<dbReference type="GO" id="GO:0005975">
    <property type="term" value="P:carbohydrate metabolic process"/>
    <property type="evidence" value="ECO:0007669"/>
    <property type="project" value="InterPro"/>
</dbReference>
<organism evidence="3 4">
    <name type="scientific">Colletotrichum spinosum</name>
    <dbReference type="NCBI Taxonomy" id="1347390"/>
    <lineage>
        <taxon>Eukaryota</taxon>
        <taxon>Fungi</taxon>
        <taxon>Dikarya</taxon>
        <taxon>Ascomycota</taxon>
        <taxon>Pezizomycotina</taxon>
        <taxon>Sordariomycetes</taxon>
        <taxon>Hypocreomycetidae</taxon>
        <taxon>Glomerellales</taxon>
        <taxon>Glomerellaceae</taxon>
        <taxon>Colletotrichum</taxon>
        <taxon>Colletotrichum orbiculare species complex</taxon>
    </lineage>
</organism>
<dbReference type="InterPro" id="IPR013320">
    <property type="entry name" value="ConA-like_dom_sf"/>
</dbReference>
<feature type="signal peptide" evidence="1">
    <location>
        <begin position="1"/>
        <end position="18"/>
    </location>
</feature>
<evidence type="ECO:0000313" key="3">
    <source>
        <dbReference type="EMBL" id="TDZ28639.1"/>
    </source>
</evidence>
<name>A0A4V3HQQ2_9PEZI</name>
<dbReference type="AlphaFoldDB" id="A0A4V3HQQ2"/>
<dbReference type="PROSITE" id="PS51762">
    <property type="entry name" value="GH16_2"/>
    <property type="match status" value="1"/>
</dbReference>
<keyword evidence="4" id="KW-1185">Reference proteome</keyword>
<dbReference type="GO" id="GO:0004553">
    <property type="term" value="F:hydrolase activity, hydrolyzing O-glycosyl compounds"/>
    <property type="evidence" value="ECO:0007669"/>
    <property type="project" value="InterPro"/>
</dbReference>
<comment type="caution">
    <text evidence="3">The sequence shown here is derived from an EMBL/GenBank/DDBJ whole genome shotgun (WGS) entry which is preliminary data.</text>
</comment>
<dbReference type="Proteomes" id="UP000295083">
    <property type="component" value="Unassembled WGS sequence"/>
</dbReference>
<keyword evidence="1" id="KW-0732">Signal</keyword>
<dbReference type="PANTHER" id="PTHR10963:SF60">
    <property type="entry name" value="GRAM-NEGATIVE BACTERIA-BINDING PROTEIN 1-RELATED"/>
    <property type="match status" value="1"/>
</dbReference>
<protein>
    <submittedName>
        <fullName evidence="3">Glucan endo-1,3-beta-glucosidase A1</fullName>
    </submittedName>
</protein>
<dbReference type="Pfam" id="PF26113">
    <property type="entry name" value="GH16_XgeA"/>
    <property type="match status" value="1"/>
</dbReference>
<proteinExistence type="predicted"/>
<dbReference type="EMBL" id="QAPG01000731">
    <property type="protein sequence ID" value="TDZ28639.1"/>
    <property type="molecule type" value="Genomic_DNA"/>
</dbReference>
<dbReference type="InterPro" id="IPR050546">
    <property type="entry name" value="Glycosyl_Hydrlase_16"/>
</dbReference>
<feature type="domain" description="GH16" evidence="2">
    <location>
        <begin position="15"/>
        <end position="229"/>
    </location>
</feature>
<evidence type="ECO:0000259" key="2">
    <source>
        <dbReference type="PROSITE" id="PS51762"/>
    </source>
</evidence>
<feature type="chain" id="PRO_5020280877" evidence="1">
    <location>
        <begin position="19"/>
        <end position="229"/>
    </location>
</feature>
<gene>
    <name evidence="3" type="primary">glcA-0</name>
    <name evidence="3" type="ORF">C8035_v010850</name>
</gene>